<reference evidence="2" key="2">
    <citation type="journal article" date="2015" name="Data Brief">
        <title>Shoot transcriptome of the giant reed, Arundo donax.</title>
        <authorList>
            <person name="Barrero R.A."/>
            <person name="Guerrero F.D."/>
            <person name="Moolhuijzen P."/>
            <person name="Goolsby J.A."/>
            <person name="Tidwell J."/>
            <person name="Bellgard S.E."/>
            <person name="Bellgard M.I."/>
        </authorList>
    </citation>
    <scope>NUCLEOTIDE SEQUENCE</scope>
    <source>
        <tissue evidence="2">Shoot tissue taken approximately 20 cm above the soil surface</tissue>
    </source>
</reference>
<dbReference type="Pfam" id="PF14432">
    <property type="entry name" value="DYW_deaminase"/>
    <property type="match status" value="1"/>
</dbReference>
<reference evidence="2" key="1">
    <citation type="submission" date="2014-09" db="EMBL/GenBank/DDBJ databases">
        <authorList>
            <person name="Magalhaes I.L.F."/>
            <person name="Oliveira U."/>
            <person name="Santos F.R."/>
            <person name="Vidigal T.H.D.A."/>
            <person name="Brescovit A.D."/>
            <person name="Santos A.J."/>
        </authorList>
    </citation>
    <scope>NUCLEOTIDE SEQUENCE</scope>
    <source>
        <tissue evidence="2">Shoot tissue taken approximately 20 cm above the soil surface</tissue>
    </source>
</reference>
<protein>
    <recommendedName>
        <fullName evidence="1">DYW domain-containing protein</fullName>
    </recommendedName>
</protein>
<sequence>MYAKANRWDGVVKVRKLTRKRGVRKEPSVSWIQVGSEVHVFTSEDKVHPWMDQINKKLQELIDQIKVIGYVPYFAVVLHDVEDEQKEEHLMYHSEKLALAFSLIHTPKGATIRIMKNLRICDDCHAAIKLISIVRSRRIVVRDAVRFHCIEGGVCSCDDYW</sequence>
<organism evidence="2">
    <name type="scientific">Arundo donax</name>
    <name type="common">Giant reed</name>
    <name type="synonym">Donax arundinaceus</name>
    <dbReference type="NCBI Taxonomy" id="35708"/>
    <lineage>
        <taxon>Eukaryota</taxon>
        <taxon>Viridiplantae</taxon>
        <taxon>Streptophyta</taxon>
        <taxon>Embryophyta</taxon>
        <taxon>Tracheophyta</taxon>
        <taxon>Spermatophyta</taxon>
        <taxon>Magnoliopsida</taxon>
        <taxon>Liliopsida</taxon>
        <taxon>Poales</taxon>
        <taxon>Poaceae</taxon>
        <taxon>PACMAD clade</taxon>
        <taxon>Arundinoideae</taxon>
        <taxon>Arundineae</taxon>
        <taxon>Arundo</taxon>
    </lineage>
</organism>
<evidence type="ECO:0000259" key="1">
    <source>
        <dbReference type="Pfam" id="PF14432"/>
    </source>
</evidence>
<dbReference type="InterPro" id="IPR032867">
    <property type="entry name" value="DYW_dom"/>
</dbReference>
<proteinExistence type="predicted"/>
<dbReference type="GO" id="GO:0008270">
    <property type="term" value="F:zinc ion binding"/>
    <property type="evidence" value="ECO:0007669"/>
    <property type="project" value="InterPro"/>
</dbReference>
<name>A0A0A8ZM68_ARUDO</name>
<feature type="domain" description="DYW" evidence="1">
    <location>
        <begin position="69"/>
        <end position="161"/>
    </location>
</feature>
<dbReference type="AlphaFoldDB" id="A0A0A8ZM68"/>
<accession>A0A0A8ZM68</accession>
<dbReference type="EMBL" id="GBRH01259117">
    <property type="protein sequence ID" value="JAD38778.1"/>
    <property type="molecule type" value="Transcribed_RNA"/>
</dbReference>
<evidence type="ECO:0000313" key="2">
    <source>
        <dbReference type="EMBL" id="JAD38778.1"/>
    </source>
</evidence>